<proteinExistence type="predicted"/>
<dbReference type="EMBL" id="VDMA02000003">
    <property type="protein sequence ID" value="KAB8186436.1"/>
    <property type="molecule type" value="Genomic_DNA"/>
</dbReference>
<organism evidence="2 3">
    <name type="scientific">Microbispora catharanthi</name>
    <dbReference type="NCBI Taxonomy" id="1712871"/>
    <lineage>
        <taxon>Bacteria</taxon>
        <taxon>Bacillati</taxon>
        <taxon>Actinomycetota</taxon>
        <taxon>Actinomycetes</taxon>
        <taxon>Streptosporangiales</taxon>
        <taxon>Streptosporangiaceae</taxon>
        <taxon>Microbispora</taxon>
    </lineage>
</organism>
<evidence type="ECO:0000313" key="3">
    <source>
        <dbReference type="Proteomes" id="UP000313066"/>
    </source>
</evidence>
<sequence length="494" mass="50446">MRRLIENRFGLLALVLVALGALYGVAFVSRPAPAAQVRPQAVRAPVESVTAVCPAPSGSRVSVVTPDQEQQSQEQQNQVQQSQGPGSATLSAIKTPEEKAGGKDDVIDRPGLLWQREIAAGGGPLVVDATGSMAAGLESAQTVRETSGTQRGLAGVRCVEPGAESWFVGPGPAAAEMTLYLANPDAAPAVVSFMVYSGEGPVLSERGNGVVVKPGQHRVIRLRDLAPSPLIMALQVSTRSGRVAAAVKAVLGEGRGVDWLPVAAAPATRVVVPGIPGTAGQRELYVATPGERDTVVRIRAVLEDGSYALKNKETIEVPAGSAASLDLSTGIGGQPAALVLESDVPIVAGLKITGTGARQDVAFTAGAASVDLGSVVADGRAEGKQTSWLVLSAPFSAATVEVRLVPSKGAAPAPVEVKLPAARTKELRLAPPKGSKGGFSVVVRPMPGSGPVYGGRVLDEGAKDGQLLTAQPLAMARTWALVPPTVDAPGAVLP</sequence>
<reference evidence="2 3" key="1">
    <citation type="submission" date="2019-10" db="EMBL/GenBank/DDBJ databases">
        <title>Nonomuraea sp. nov., isolated from Phyllanthus amarus.</title>
        <authorList>
            <person name="Klykleung N."/>
            <person name="Tanasupawat S."/>
        </authorList>
    </citation>
    <scope>NUCLEOTIDE SEQUENCE [LARGE SCALE GENOMIC DNA]</scope>
    <source>
        <strain evidence="2 3">CR1-09</strain>
    </source>
</reference>
<keyword evidence="3" id="KW-1185">Reference proteome</keyword>
<feature type="region of interest" description="Disordered" evidence="1">
    <location>
        <begin position="56"/>
        <end position="107"/>
    </location>
</feature>
<accession>A0A5N6C106</accession>
<protein>
    <submittedName>
        <fullName evidence="2">Uncharacterized protein</fullName>
    </submittedName>
</protein>
<gene>
    <name evidence="2" type="ORF">FH610_006410</name>
</gene>
<name>A0A5N6C106_9ACTN</name>
<evidence type="ECO:0000313" key="2">
    <source>
        <dbReference type="EMBL" id="KAB8186436.1"/>
    </source>
</evidence>
<evidence type="ECO:0000256" key="1">
    <source>
        <dbReference type="SAM" id="MobiDB-lite"/>
    </source>
</evidence>
<dbReference type="AlphaFoldDB" id="A0A5N6C106"/>
<dbReference type="Pfam" id="PF18986">
    <property type="entry name" value="DUF5719"/>
    <property type="match status" value="1"/>
</dbReference>
<feature type="compositionally biased region" description="Basic and acidic residues" evidence="1">
    <location>
        <begin position="95"/>
        <end position="107"/>
    </location>
</feature>
<dbReference type="InterPro" id="IPR043777">
    <property type="entry name" value="DUF5719"/>
</dbReference>
<dbReference type="RefSeq" id="WP_139573366.1">
    <property type="nucleotide sequence ID" value="NZ_VDMA02000003.1"/>
</dbReference>
<comment type="caution">
    <text evidence="2">The sequence shown here is derived from an EMBL/GenBank/DDBJ whole genome shotgun (WGS) entry which is preliminary data.</text>
</comment>
<feature type="compositionally biased region" description="Low complexity" evidence="1">
    <location>
        <begin position="68"/>
        <end position="83"/>
    </location>
</feature>
<dbReference type="Proteomes" id="UP000313066">
    <property type="component" value="Unassembled WGS sequence"/>
</dbReference>